<name>C5KUZ0_PERM5</name>
<evidence type="ECO:0000313" key="3">
    <source>
        <dbReference type="Proteomes" id="UP000007800"/>
    </source>
</evidence>
<gene>
    <name evidence="2" type="ORF">Pmar_PMAR002308</name>
</gene>
<sequence>MFELVKSYVQDAAAEQISVTNPLTSGTSPWLKSARSGDRTLQHTPSMRDYYQMSRSSSSQEQLVPPSPGDEGQPVMWEAGTKGSDISSLDARRKTYERIRQYRRMQSGHLTPGVTKAGPRPRPTKHITINLGQSEPEDSQPRLNRGRRYMDIALADTGESMDDDSQRRKTRTLDESSKNGDSHLRRGFTASE</sequence>
<feature type="compositionally biased region" description="Polar residues" evidence="1">
    <location>
        <begin position="53"/>
        <end position="62"/>
    </location>
</feature>
<dbReference type="RefSeq" id="XP_002779910.1">
    <property type="nucleotide sequence ID" value="XM_002779864.1"/>
</dbReference>
<dbReference type="Proteomes" id="UP000007800">
    <property type="component" value="Unassembled WGS sequence"/>
</dbReference>
<feature type="compositionally biased region" description="Polar residues" evidence="1">
    <location>
        <begin position="17"/>
        <end position="30"/>
    </location>
</feature>
<feature type="compositionally biased region" description="Basic and acidic residues" evidence="1">
    <location>
        <begin position="90"/>
        <end position="100"/>
    </location>
</feature>
<protein>
    <submittedName>
        <fullName evidence="2">Uncharacterized protein</fullName>
    </submittedName>
</protein>
<feature type="compositionally biased region" description="Basic and acidic residues" evidence="1">
    <location>
        <begin position="164"/>
        <end position="184"/>
    </location>
</feature>
<proteinExistence type="predicted"/>
<reference evidence="2 3" key="1">
    <citation type="submission" date="2008-07" db="EMBL/GenBank/DDBJ databases">
        <authorList>
            <person name="El-Sayed N."/>
            <person name="Caler E."/>
            <person name="Inman J."/>
            <person name="Amedeo P."/>
            <person name="Hass B."/>
            <person name="Wortman J."/>
        </authorList>
    </citation>
    <scope>NUCLEOTIDE SEQUENCE [LARGE SCALE GENOMIC DNA]</scope>
    <source>
        <strain evidence="3">ATCC 50983 / TXsc</strain>
    </source>
</reference>
<dbReference type="EMBL" id="GG676384">
    <property type="protein sequence ID" value="EER11705.1"/>
    <property type="molecule type" value="Genomic_DNA"/>
</dbReference>
<dbReference type="GeneID" id="9047129"/>
<evidence type="ECO:0000256" key="1">
    <source>
        <dbReference type="SAM" id="MobiDB-lite"/>
    </source>
</evidence>
<dbReference type="AlphaFoldDB" id="C5KUZ0"/>
<accession>C5KUZ0</accession>
<evidence type="ECO:0000313" key="2">
    <source>
        <dbReference type="EMBL" id="EER11705.1"/>
    </source>
</evidence>
<feature type="region of interest" description="Disordered" evidence="1">
    <location>
        <begin position="15"/>
        <end position="192"/>
    </location>
</feature>
<keyword evidence="3" id="KW-1185">Reference proteome</keyword>
<dbReference type="InParanoid" id="C5KUZ0"/>
<organism evidence="3">
    <name type="scientific">Perkinsus marinus (strain ATCC 50983 / TXsc)</name>
    <dbReference type="NCBI Taxonomy" id="423536"/>
    <lineage>
        <taxon>Eukaryota</taxon>
        <taxon>Sar</taxon>
        <taxon>Alveolata</taxon>
        <taxon>Perkinsozoa</taxon>
        <taxon>Perkinsea</taxon>
        <taxon>Perkinsida</taxon>
        <taxon>Perkinsidae</taxon>
        <taxon>Perkinsus</taxon>
    </lineage>
</organism>